<evidence type="ECO:0000256" key="6">
    <source>
        <dbReference type="SAM" id="MobiDB-lite"/>
    </source>
</evidence>
<dbReference type="Gene3D" id="2.170.120.20">
    <property type="entry name" value="Ribosomal protein L25, beta domain"/>
    <property type="match status" value="1"/>
</dbReference>
<keyword evidence="3 5" id="KW-0689">Ribosomal protein</keyword>
<dbReference type="InterPro" id="IPR020057">
    <property type="entry name" value="Ribosomal_bL25_b-dom"/>
</dbReference>
<dbReference type="GO" id="GO:0008097">
    <property type="term" value="F:5S rRNA binding"/>
    <property type="evidence" value="ECO:0007669"/>
    <property type="project" value="InterPro"/>
</dbReference>
<dbReference type="CDD" id="cd00495">
    <property type="entry name" value="Ribosomal_L25_TL5_CTC"/>
    <property type="match status" value="1"/>
</dbReference>
<feature type="domain" description="Large ribosomal subunit protein bL25 L25" evidence="7">
    <location>
        <begin position="20"/>
        <end position="105"/>
    </location>
</feature>
<feature type="domain" description="Large ribosomal subunit protein bL25 beta" evidence="8">
    <location>
        <begin position="113"/>
        <end position="197"/>
    </location>
</feature>
<reference evidence="9 10" key="1">
    <citation type="journal article" date="2016" name="Nat. Commun.">
        <title>Thousands of microbial genomes shed light on interconnected biogeochemical processes in an aquifer system.</title>
        <authorList>
            <person name="Anantharaman K."/>
            <person name="Brown C.T."/>
            <person name="Hug L.A."/>
            <person name="Sharon I."/>
            <person name="Castelle C.J."/>
            <person name="Probst A.J."/>
            <person name="Thomas B.C."/>
            <person name="Singh A."/>
            <person name="Wilkins M.J."/>
            <person name="Karaoz U."/>
            <person name="Brodie E.L."/>
            <person name="Williams K.H."/>
            <person name="Hubbard S.S."/>
            <person name="Banfield J.F."/>
        </authorList>
    </citation>
    <scope>NUCLEOTIDE SEQUENCE [LARGE SCALE GENOMIC DNA]</scope>
</reference>
<feature type="region of interest" description="Disordered" evidence="6">
    <location>
        <begin position="202"/>
        <end position="241"/>
    </location>
</feature>
<dbReference type="PANTHER" id="PTHR33284">
    <property type="entry name" value="RIBOSOMAL PROTEIN L25/GLN-TRNA SYNTHETASE, ANTI-CODON-BINDING DOMAIN-CONTAINING PROTEIN"/>
    <property type="match status" value="1"/>
</dbReference>
<dbReference type="GO" id="GO:0022625">
    <property type="term" value="C:cytosolic large ribosomal subunit"/>
    <property type="evidence" value="ECO:0007669"/>
    <property type="project" value="TreeGrafter"/>
</dbReference>
<evidence type="ECO:0000256" key="3">
    <source>
        <dbReference type="ARBA" id="ARBA00022980"/>
    </source>
</evidence>
<dbReference type="InterPro" id="IPR001021">
    <property type="entry name" value="Ribosomal_bL25_long"/>
</dbReference>
<evidence type="ECO:0000313" key="9">
    <source>
        <dbReference type="EMBL" id="OGY14273.1"/>
    </source>
</evidence>
<evidence type="ECO:0000256" key="4">
    <source>
        <dbReference type="ARBA" id="ARBA00023274"/>
    </source>
</evidence>
<dbReference type="Pfam" id="PF01386">
    <property type="entry name" value="Ribosomal_L25p"/>
    <property type="match status" value="1"/>
</dbReference>
<dbReference type="SUPFAM" id="SSF50715">
    <property type="entry name" value="Ribosomal protein L25-like"/>
    <property type="match status" value="1"/>
</dbReference>
<dbReference type="InterPro" id="IPR037121">
    <property type="entry name" value="Ribosomal_bL25_C"/>
</dbReference>
<dbReference type="Proteomes" id="UP000178659">
    <property type="component" value="Unassembled WGS sequence"/>
</dbReference>
<organism evidence="9 10">
    <name type="scientific">Candidatus Blackburnbacteria bacterium RIFCSPLOWO2_01_FULL_40_20</name>
    <dbReference type="NCBI Taxonomy" id="1797519"/>
    <lineage>
        <taxon>Bacteria</taxon>
        <taxon>Candidatus Blackburniibacteriota</taxon>
    </lineage>
</organism>
<dbReference type="HAMAP" id="MF_01334">
    <property type="entry name" value="Ribosomal_bL25_CTC"/>
    <property type="match status" value="1"/>
</dbReference>
<accession>A0A1G1VFN9</accession>
<protein>
    <recommendedName>
        <fullName evidence="5">Large ribosomal subunit protein bL25</fullName>
    </recommendedName>
    <alternativeName>
        <fullName evidence="5">General stress protein CTC</fullName>
    </alternativeName>
</protein>
<dbReference type="InterPro" id="IPR029751">
    <property type="entry name" value="Ribosomal_L25_dom"/>
</dbReference>
<proteinExistence type="inferred from homology"/>
<dbReference type="NCBIfam" id="TIGR00731">
    <property type="entry name" value="bL25_bact_ctc"/>
    <property type="match status" value="1"/>
</dbReference>
<dbReference type="EMBL" id="MHCC01000001">
    <property type="protein sequence ID" value="OGY14273.1"/>
    <property type="molecule type" value="Genomic_DNA"/>
</dbReference>
<keyword evidence="4 5" id="KW-0687">Ribonucleoprotein</keyword>
<dbReference type="Gene3D" id="2.40.240.10">
    <property type="entry name" value="Ribosomal Protein L25, Chain P"/>
    <property type="match status" value="1"/>
</dbReference>
<sequence>MAKKVVVQETKKALSGKYVLEAQKREMFGRKIKTLRRDGILPANVYGKKMESLAIQLKTSDFLKVFSEAGETGLVTLNVDGSSYPVLVHNLQVDPVLDKPLHADFLQVNLKEKVTATVSVEFVGESPAEKAQEGIVVPQVREVEVEALPADLPEQITVDVSTLEKVDDAIKISDIKVDREKVEIKEDPERIVVSVAPLAKEEVVEEAPTKGAEGEAPTEGEVPAEGEEAPPEFPQGEKKEE</sequence>
<name>A0A1G1VFN9_9BACT</name>
<comment type="function">
    <text evidence="5">This is one of the proteins that binds to the 5S RNA in the ribosome where it forms part of the central protuberance.</text>
</comment>
<evidence type="ECO:0000256" key="1">
    <source>
        <dbReference type="ARBA" id="ARBA00022730"/>
    </source>
</evidence>
<dbReference type="Pfam" id="PF14693">
    <property type="entry name" value="Ribosomal_TL5_C"/>
    <property type="match status" value="1"/>
</dbReference>
<dbReference type="InterPro" id="IPR011035">
    <property type="entry name" value="Ribosomal_bL25/Gln-tRNA_synth"/>
</dbReference>
<comment type="caution">
    <text evidence="9">The sequence shown here is derived from an EMBL/GenBank/DDBJ whole genome shotgun (WGS) entry which is preliminary data.</text>
</comment>
<keyword evidence="1 5" id="KW-0699">rRNA-binding</keyword>
<keyword evidence="2 5" id="KW-0694">RNA-binding</keyword>
<dbReference type="GO" id="GO:0003735">
    <property type="term" value="F:structural constituent of ribosome"/>
    <property type="evidence" value="ECO:0007669"/>
    <property type="project" value="InterPro"/>
</dbReference>
<dbReference type="InterPro" id="IPR020930">
    <property type="entry name" value="Ribosomal_uL5_bac-type"/>
</dbReference>
<comment type="subunit">
    <text evidence="5">Part of the 50S ribosomal subunit; part of the 5S rRNA/L5/L18/L25 subcomplex. Contacts the 5S rRNA. Binds to the 5S rRNA independently of L5 and L18.</text>
</comment>
<dbReference type="InterPro" id="IPR020056">
    <property type="entry name" value="Rbsml_bL25/Gln-tRNA_synth_N"/>
</dbReference>
<dbReference type="PANTHER" id="PTHR33284:SF1">
    <property type="entry name" value="RIBOSOMAL PROTEIN L25_GLN-TRNA SYNTHETASE, ANTI-CODON-BINDING DOMAIN-CONTAINING PROTEIN"/>
    <property type="match status" value="1"/>
</dbReference>
<comment type="similarity">
    <text evidence="5">Belongs to the bacterial ribosomal protein bL25 family. CTC subfamily.</text>
</comment>
<evidence type="ECO:0000259" key="8">
    <source>
        <dbReference type="Pfam" id="PF14693"/>
    </source>
</evidence>
<evidence type="ECO:0000256" key="5">
    <source>
        <dbReference type="HAMAP-Rule" id="MF_01334"/>
    </source>
</evidence>
<evidence type="ECO:0000313" key="10">
    <source>
        <dbReference type="Proteomes" id="UP000178659"/>
    </source>
</evidence>
<evidence type="ECO:0000259" key="7">
    <source>
        <dbReference type="Pfam" id="PF01386"/>
    </source>
</evidence>
<dbReference type="GO" id="GO:0006412">
    <property type="term" value="P:translation"/>
    <property type="evidence" value="ECO:0007669"/>
    <property type="project" value="UniProtKB-UniRule"/>
</dbReference>
<dbReference type="AlphaFoldDB" id="A0A1G1VFN9"/>
<feature type="compositionally biased region" description="Acidic residues" evidence="6">
    <location>
        <begin position="216"/>
        <end position="230"/>
    </location>
</feature>
<evidence type="ECO:0000256" key="2">
    <source>
        <dbReference type="ARBA" id="ARBA00022884"/>
    </source>
</evidence>
<gene>
    <name evidence="5" type="primary">rplY</name>
    <name evidence="5" type="synonym">ctc</name>
    <name evidence="9" type="ORF">A3A77_02250</name>
</gene>